<accession>Q67V23</accession>
<gene>
    <name evidence="1" type="primary">OSJNBa0019I19.35</name>
</gene>
<dbReference type="Proteomes" id="UP000000763">
    <property type="component" value="Chromosome 6"/>
</dbReference>
<evidence type="ECO:0000313" key="2">
    <source>
        <dbReference type="Proteomes" id="UP000000763"/>
    </source>
</evidence>
<evidence type="ECO:0000313" key="1">
    <source>
        <dbReference type="EMBL" id="BAD37996.1"/>
    </source>
</evidence>
<dbReference type="EMBL" id="AP005386">
    <property type="protein sequence ID" value="BAD37996.1"/>
    <property type="molecule type" value="Genomic_DNA"/>
</dbReference>
<dbReference type="AlphaFoldDB" id="Q67V23"/>
<organism evidence="1 2">
    <name type="scientific">Oryza sativa subsp. japonica</name>
    <name type="common">Rice</name>
    <dbReference type="NCBI Taxonomy" id="39947"/>
    <lineage>
        <taxon>Eukaryota</taxon>
        <taxon>Viridiplantae</taxon>
        <taxon>Streptophyta</taxon>
        <taxon>Embryophyta</taxon>
        <taxon>Tracheophyta</taxon>
        <taxon>Spermatophyta</taxon>
        <taxon>Magnoliopsida</taxon>
        <taxon>Liliopsida</taxon>
        <taxon>Poales</taxon>
        <taxon>Poaceae</taxon>
        <taxon>BOP clade</taxon>
        <taxon>Oryzoideae</taxon>
        <taxon>Oryzeae</taxon>
        <taxon>Oryzinae</taxon>
        <taxon>Oryza</taxon>
        <taxon>Oryza sativa</taxon>
    </lineage>
</organism>
<protein>
    <submittedName>
        <fullName evidence="1">Uncharacterized protein</fullName>
    </submittedName>
</protein>
<reference evidence="2" key="2">
    <citation type="journal article" date="2008" name="Nucleic Acids Res.">
        <title>The rice annotation project database (RAP-DB): 2008 update.</title>
        <authorList>
            <consortium name="The rice annotation project (RAP)"/>
        </authorList>
    </citation>
    <scope>GENOME REANNOTATION</scope>
    <source>
        <strain evidence="2">cv. Nipponbare</strain>
    </source>
</reference>
<name>Q67V23_ORYSJ</name>
<reference evidence="2" key="1">
    <citation type="journal article" date="2005" name="Nature">
        <title>The map-based sequence of the rice genome.</title>
        <authorList>
            <consortium name="International rice genome sequencing project (IRGSP)"/>
            <person name="Matsumoto T."/>
            <person name="Wu J."/>
            <person name="Kanamori H."/>
            <person name="Katayose Y."/>
            <person name="Fujisawa M."/>
            <person name="Namiki N."/>
            <person name="Mizuno H."/>
            <person name="Yamamoto K."/>
            <person name="Antonio B.A."/>
            <person name="Baba T."/>
            <person name="Sakata K."/>
            <person name="Nagamura Y."/>
            <person name="Aoki H."/>
            <person name="Arikawa K."/>
            <person name="Arita K."/>
            <person name="Bito T."/>
            <person name="Chiden Y."/>
            <person name="Fujitsuka N."/>
            <person name="Fukunaka R."/>
            <person name="Hamada M."/>
            <person name="Harada C."/>
            <person name="Hayashi A."/>
            <person name="Hijishita S."/>
            <person name="Honda M."/>
            <person name="Hosokawa S."/>
            <person name="Ichikawa Y."/>
            <person name="Idonuma A."/>
            <person name="Iijima M."/>
            <person name="Ikeda M."/>
            <person name="Ikeno M."/>
            <person name="Ito K."/>
            <person name="Ito S."/>
            <person name="Ito T."/>
            <person name="Ito Y."/>
            <person name="Ito Y."/>
            <person name="Iwabuchi A."/>
            <person name="Kamiya K."/>
            <person name="Karasawa W."/>
            <person name="Kurita K."/>
            <person name="Katagiri S."/>
            <person name="Kikuta A."/>
            <person name="Kobayashi H."/>
            <person name="Kobayashi N."/>
            <person name="Machita K."/>
            <person name="Maehara T."/>
            <person name="Masukawa M."/>
            <person name="Mizubayashi T."/>
            <person name="Mukai Y."/>
            <person name="Nagasaki H."/>
            <person name="Nagata Y."/>
            <person name="Naito S."/>
            <person name="Nakashima M."/>
            <person name="Nakama Y."/>
            <person name="Nakamichi Y."/>
            <person name="Nakamura M."/>
            <person name="Meguro A."/>
            <person name="Negishi M."/>
            <person name="Ohta I."/>
            <person name="Ohta T."/>
            <person name="Okamoto M."/>
            <person name="Ono N."/>
            <person name="Saji S."/>
            <person name="Sakaguchi M."/>
            <person name="Sakai K."/>
            <person name="Shibata M."/>
            <person name="Shimokawa T."/>
            <person name="Song J."/>
            <person name="Takazaki Y."/>
            <person name="Terasawa K."/>
            <person name="Tsugane M."/>
            <person name="Tsuji K."/>
            <person name="Ueda S."/>
            <person name="Waki K."/>
            <person name="Yamagata H."/>
            <person name="Yamamoto M."/>
            <person name="Yamamoto S."/>
            <person name="Yamane H."/>
            <person name="Yoshiki S."/>
            <person name="Yoshihara R."/>
            <person name="Yukawa K."/>
            <person name="Zhong H."/>
            <person name="Yano M."/>
            <person name="Yuan Q."/>
            <person name="Ouyang S."/>
            <person name="Liu J."/>
            <person name="Jones K.M."/>
            <person name="Gansberger K."/>
            <person name="Moffat K."/>
            <person name="Hill J."/>
            <person name="Bera J."/>
            <person name="Fadrosh D."/>
            <person name="Jin S."/>
            <person name="Johri S."/>
            <person name="Kim M."/>
            <person name="Overton L."/>
            <person name="Reardon M."/>
            <person name="Tsitrin T."/>
            <person name="Vuong H."/>
            <person name="Weaver B."/>
            <person name="Ciecko A."/>
            <person name="Tallon L."/>
            <person name="Jackson J."/>
            <person name="Pai G."/>
            <person name="Aken S.V."/>
            <person name="Utterback T."/>
            <person name="Reidmuller S."/>
            <person name="Feldblyum T."/>
            <person name="Hsiao J."/>
            <person name="Zismann V."/>
            <person name="Iobst S."/>
            <person name="de Vazeille A.R."/>
            <person name="Buell C.R."/>
            <person name="Ying K."/>
            <person name="Li Y."/>
            <person name="Lu T."/>
            <person name="Huang Y."/>
            <person name="Zhao Q."/>
            <person name="Feng Q."/>
            <person name="Zhang L."/>
            <person name="Zhu J."/>
            <person name="Weng Q."/>
            <person name="Mu J."/>
            <person name="Lu Y."/>
            <person name="Fan D."/>
            <person name="Liu Y."/>
            <person name="Guan J."/>
            <person name="Zhang Y."/>
            <person name="Yu S."/>
            <person name="Liu X."/>
            <person name="Zhang Y."/>
            <person name="Hong G."/>
            <person name="Han B."/>
            <person name="Choisne N."/>
            <person name="Demange N."/>
            <person name="Orjeda G."/>
            <person name="Samain S."/>
            <person name="Cattolico L."/>
            <person name="Pelletier E."/>
            <person name="Couloux A."/>
            <person name="Segurens B."/>
            <person name="Wincker P."/>
            <person name="D'Hont A."/>
            <person name="Scarpelli C."/>
            <person name="Weissenbach J."/>
            <person name="Salanoubat M."/>
            <person name="Quetier F."/>
            <person name="Yu Y."/>
            <person name="Kim H.R."/>
            <person name="Rambo T."/>
            <person name="Currie J."/>
            <person name="Collura K."/>
            <person name="Luo M."/>
            <person name="Yang T."/>
            <person name="Ammiraju J.S.S."/>
            <person name="Engler F."/>
            <person name="Soderlund C."/>
            <person name="Wing R.A."/>
            <person name="Palmer L.E."/>
            <person name="de la Bastide M."/>
            <person name="Spiegel L."/>
            <person name="Nascimento L."/>
            <person name="Zutavern T."/>
            <person name="O'Shaughnessy A."/>
            <person name="Dike S."/>
            <person name="Dedhia N."/>
            <person name="Preston R."/>
            <person name="Balija V."/>
            <person name="McCombie W.R."/>
            <person name="Chow T."/>
            <person name="Chen H."/>
            <person name="Chung M."/>
            <person name="Chen C."/>
            <person name="Shaw J."/>
            <person name="Wu H."/>
            <person name="Hsiao K."/>
            <person name="Chao Y."/>
            <person name="Chu M."/>
            <person name="Cheng C."/>
            <person name="Hour A."/>
            <person name="Lee P."/>
            <person name="Lin S."/>
            <person name="Lin Y."/>
            <person name="Liou J."/>
            <person name="Liu S."/>
            <person name="Hsing Y."/>
            <person name="Raghuvanshi S."/>
            <person name="Mohanty A."/>
            <person name="Bharti A.K."/>
            <person name="Gaur A."/>
            <person name="Gupta V."/>
            <person name="Kumar D."/>
            <person name="Ravi V."/>
            <person name="Vij S."/>
            <person name="Kapur A."/>
            <person name="Khurana P."/>
            <person name="Khurana P."/>
            <person name="Khurana J.P."/>
            <person name="Tyagi A.K."/>
            <person name="Gaikwad K."/>
            <person name="Singh A."/>
            <person name="Dalal V."/>
            <person name="Srivastava S."/>
            <person name="Dixit A."/>
            <person name="Pal A.K."/>
            <person name="Ghazi I.A."/>
            <person name="Yadav M."/>
            <person name="Pandit A."/>
            <person name="Bhargava A."/>
            <person name="Sureshbabu K."/>
            <person name="Batra K."/>
            <person name="Sharma T.R."/>
            <person name="Mohapatra T."/>
            <person name="Singh N.K."/>
            <person name="Messing J."/>
            <person name="Nelson A.B."/>
            <person name="Fuks G."/>
            <person name="Kavchok S."/>
            <person name="Keizer G."/>
            <person name="Linton E."/>
            <person name="Llaca V."/>
            <person name="Song R."/>
            <person name="Tanyolac B."/>
            <person name="Young S."/>
            <person name="Ho-Il K."/>
            <person name="Hahn J.H."/>
            <person name="Sangsakoo G."/>
            <person name="Vanavichit A."/>
            <person name="de Mattos Luiz.A.T."/>
            <person name="Zimmer P.D."/>
            <person name="Malone G."/>
            <person name="Dellagostin O."/>
            <person name="de Oliveira A.C."/>
            <person name="Bevan M."/>
            <person name="Bancroft I."/>
            <person name="Minx P."/>
            <person name="Cordum H."/>
            <person name="Wilson R."/>
            <person name="Cheng Z."/>
            <person name="Jin W."/>
            <person name="Jiang J."/>
            <person name="Leong S.A."/>
            <person name="Iwama H."/>
            <person name="Gojobori T."/>
            <person name="Itoh T."/>
            <person name="Niimura Y."/>
            <person name="Fujii Y."/>
            <person name="Habara T."/>
            <person name="Sakai H."/>
            <person name="Sato Y."/>
            <person name="Wilson G."/>
            <person name="Kumar K."/>
            <person name="McCouch S."/>
            <person name="Juretic N."/>
            <person name="Hoen D."/>
            <person name="Wright S."/>
            <person name="Bruskiewich R."/>
            <person name="Bureau T."/>
            <person name="Miyao A."/>
            <person name="Hirochika H."/>
            <person name="Nishikawa T."/>
            <person name="Kadowaki K."/>
            <person name="Sugiura M."/>
            <person name="Burr B."/>
            <person name="Sasaki T."/>
        </authorList>
    </citation>
    <scope>NUCLEOTIDE SEQUENCE [LARGE SCALE GENOMIC DNA]</scope>
    <source>
        <strain evidence="2">cv. Nipponbare</strain>
    </source>
</reference>
<sequence>MGRSMRLTACRHLTRDLTENARGRGASALGGEAGVTRPPLGEIRRRAVTSPSGPTSPKVPGHVGGCVCLKPLVTILPVPYHRQ</sequence>
<proteinExistence type="predicted"/>